<name>A0ABY2N7S8_9LEPT</name>
<accession>A0ABY2N7S8</accession>
<feature type="transmembrane region" description="Helical" evidence="1">
    <location>
        <begin position="158"/>
        <end position="177"/>
    </location>
</feature>
<comment type="caution">
    <text evidence="3">The sequence shown here is derived from an EMBL/GenBank/DDBJ whole genome shotgun (WGS) entry which is preliminary data.</text>
</comment>
<keyword evidence="1" id="KW-0812">Transmembrane</keyword>
<keyword evidence="4" id="KW-1185">Reference proteome</keyword>
<evidence type="ECO:0000256" key="1">
    <source>
        <dbReference type="SAM" id="Phobius"/>
    </source>
</evidence>
<organism evidence="3 4">
    <name type="scientific">Leptospira selangorensis</name>
    <dbReference type="NCBI Taxonomy" id="2484982"/>
    <lineage>
        <taxon>Bacteria</taxon>
        <taxon>Pseudomonadati</taxon>
        <taxon>Spirochaetota</taxon>
        <taxon>Spirochaetia</taxon>
        <taxon>Leptospirales</taxon>
        <taxon>Leptospiraceae</taxon>
        <taxon>Leptospira</taxon>
    </lineage>
</organism>
<dbReference type="RefSeq" id="WP_135628185.1">
    <property type="nucleotide sequence ID" value="NZ_RQGU01000113.1"/>
</dbReference>
<keyword evidence="2" id="KW-0732">Signal</keyword>
<evidence type="ECO:0000313" key="3">
    <source>
        <dbReference type="EMBL" id="TGM18389.1"/>
    </source>
</evidence>
<dbReference type="Gene3D" id="3.40.50.10610">
    <property type="entry name" value="ABC-type transport auxiliary lipoprotein component"/>
    <property type="match status" value="1"/>
</dbReference>
<gene>
    <name evidence="3" type="ORF">EHQ82_15195</name>
</gene>
<feature type="transmembrane region" description="Helical" evidence="1">
    <location>
        <begin position="117"/>
        <end position="137"/>
    </location>
</feature>
<evidence type="ECO:0000256" key="2">
    <source>
        <dbReference type="SAM" id="SignalP"/>
    </source>
</evidence>
<evidence type="ECO:0000313" key="4">
    <source>
        <dbReference type="Proteomes" id="UP000298057"/>
    </source>
</evidence>
<proteinExistence type="predicted"/>
<feature type="chain" id="PRO_5045581938" description="Lipoprotein" evidence="2">
    <location>
        <begin position="20"/>
        <end position="370"/>
    </location>
</feature>
<protein>
    <recommendedName>
        <fullName evidence="5">Lipoprotein</fullName>
    </recommendedName>
</protein>
<keyword evidence="1" id="KW-0472">Membrane</keyword>
<dbReference type="EMBL" id="RQGU01000113">
    <property type="protein sequence ID" value="TGM18389.1"/>
    <property type="molecule type" value="Genomic_DNA"/>
</dbReference>
<sequence length="370" mass="42321">MRRSLFYLLILFCFSSCFLHHVNIEGDIYGAKSIFHSTPSNKEILPVRLDFNPPTKEEVIKMLHDKGSNQTPTDEFDGYLSTEIISKFQKSQKFLISSNSNIKIKIVPMVDDVKPPLLTMIGFFFTIGAFPAIYRTYGSVSFELYDQEKHKTIRTYKYSVNHRIIFGLAPILLGPILSTFTDRFDHSTSDKTYSIMRVVFAQFEYDLFKDIRESKELASRFFSTNEYNHALIVTSKSVKDEPIISSIYSELNKNFIKYGISILERRRLDQVINEIQLSLTGITQGRDYSKLGKLLQADRLILVEDLNITSATTDVSGRINFSIRCVDSDTGKVIWSEKIAESILLSDTVDTVVSYVARKLVQKLKQSGEI</sequence>
<evidence type="ECO:0008006" key="5">
    <source>
        <dbReference type="Google" id="ProtNLM"/>
    </source>
</evidence>
<dbReference type="Proteomes" id="UP000298057">
    <property type="component" value="Unassembled WGS sequence"/>
</dbReference>
<reference evidence="4" key="1">
    <citation type="journal article" date="2019" name="PLoS Negl. Trop. Dis.">
        <title>Revisiting the worldwide diversity of Leptospira species in the environment.</title>
        <authorList>
            <person name="Vincent A.T."/>
            <person name="Schiettekatte O."/>
            <person name="Bourhy P."/>
            <person name="Veyrier F.J."/>
            <person name="Picardeau M."/>
        </authorList>
    </citation>
    <scope>NUCLEOTIDE SEQUENCE [LARGE SCALE GENOMIC DNA]</scope>
    <source>
        <strain evidence="4">201702406</strain>
    </source>
</reference>
<feature type="signal peptide" evidence="2">
    <location>
        <begin position="1"/>
        <end position="19"/>
    </location>
</feature>
<keyword evidence="1" id="KW-1133">Transmembrane helix</keyword>